<accession>A0A833VE00</accession>
<feature type="region of interest" description="Disordered" evidence="1">
    <location>
        <begin position="1"/>
        <end position="33"/>
    </location>
</feature>
<organism evidence="2 3">
    <name type="scientific">Carex littledalei</name>
    <dbReference type="NCBI Taxonomy" id="544730"/>
    <lineage>
        <taxon>Eukaryota</taxon>
        <taxon>Viridiplantae</taxon>
        <taxon>Streptophyta</taxon>
        <taxon>Embryophyta</taxon>
        <taxon>Tracheophyta</taxon>
        <taxon>Spermatophyta</taxon>
        <taxon>Magnoliopsida</taxon>
        <taxon>Liliopsida</taxon>
        <taxon>Poales</taxon>
        <taxon>Cyperaceae</taxon>
        <taxon>Cyperoideae</taxon>
        <taxon>Cariceae</taxon>
        <taxon>Carex</taxon>
        <taxon>Carex subgen. Euthyceras</taxon>
    </lineage>
</organism>
<keyword evidence="3" id="KW-1185">Reference proteome</keyword>
<feature type="region of interest" description="Disordered" evidence="1">
    <location>
        <begin position="56"/>
        <end position="88"/>
    </location>
</feature>
<name>A0A833VE00_9POAL</name>
<sequence length="88" mass="9463">MERSGKERTRIGGGEKLGQWKRAGSGGEEDEVGALRKAKDIQLDTLDLERNRNSAIPATASHDYGGGNSMPRGTSASPSRQIAPYIYS</sequence>
<evidence type="ECO:0000256" key="1">
    <source>
        <dbReference type="SAM" id="MobiDB-lite"/>
    </source>
</evidence>
<reference evidence="2" key="1">
    <citation type="submission" date="2020-01" db="EMBL/GenBank/DDBJ databases">
        <title>Genome sequence of Kobresia littledalei, the first chromosome-level genome in the family Cyperaceae.</title>
        <authorList>
            <person name="Qu G."/>
        </authorList>
    </citation>
    <scope>NUCLEOTIDE SEQUENCE</scope>
    <source>
        <strain evidence="2">C.B.Clarke</strain>
        <tissue evidence="2">Leaf</tissue>
    </source>
</reference>
<gene>
    <name evidence="2" type="ORF">FCM35_KLT13281</name>
</gene>
<evidence type="ECO:0000313" key="3">
    <source>
        <dbReference type="Proteomes" id="UP000623129"/>
    </source>
</evidence>
<comment type="caution">
    <text evidence="2">The sequence shown here is derived from an EMBL/GenBank/DDBJ whole genome shotgun (WGS) entry which is preliminary data.</text>
</comment>
<feature type="compositionally biased region" description="Basic and acidic residues" evidence="1">
    <location>
        <begin position="1"/>
        <end position="10"/>
    </location>
</feature>
<feature type="compositionally biased region" description="Polar residues" evidence="1">
    <location>
        <begin position="71"/>
        <end position="80"/>
    </location>
</feature>
<dbReference type="EMBL" id="SWLB01000025">
    <property type="protein sequence ID" value="KAF3322140.1"/>
    <property type="molecule type" value="Genomic_DNA"/>
</dbReference>
<evidence type="ECO:0000313" key="2">
    <source>
        <dbReference type="EMBL" id="KAF3322140.1"/>
    </source>
</evidence>
<dbReference type="AlphaFoldDB" id="A0A833VE00"/>
<proteinExistence type="predicted"/>
<dbReference type="Proteomes" id="UP000623129">
    <property type="component" value="Unassembled WGS sequence"/>
</dbReference>
<protein>
    <submittedName>
        <fullName evidence="2">Uncharacterized protein</fullName>
    </submittedName>
</protein>